<dbReference type="EMBL" id="JBCHKU010000019">
    <property type="protein sequence ID" value="MEM6249696.1"/>
    <property type="molecule type" value="Genomic_DNA"/>
</dbReference>
<dbReference type="PANTHER" id="PTHR34580">
    <property type="match status" value="1"/>
</dbReference>
<evidence type="ECO:0000313" key="4">
    <source>
        <dbReference type="Proteomes" id="UP001489333"/>
    </source>
</evidence>
<comment type="caution">
    <text evidence="3">The sequence shown here is derived from an EMBL/GenBank/DDBJ whole genome shotgun (WGS) entry which is preliminary data.</text>
</comment>
<name>A0ABU9UTZ7_9GAMM</name>
<gene>
    <name evidence="3" type="ORF">AAGS29_13920</name>
</gene>
<dbReference type="InterPro" id="IPR051534">
    <property type="entry name" value="CBASS_pafABC_assoc_protein"/>
</dbReference>
<dbReference type="Pfam" id="PF25583">
    <property type="entry name" value="WCX"/>
    <property type="match status" value="1"/>
</dbReference>
<dbReference type="Proteomes" id="UP001489333">
    <property type="component" value="Unassembled WGS sequence"/>
</dbReference>
<dbReference type="RefSeq" id="WP_311905850.1">
    <property type="nucleotide sequence ID" value="NZ_JAUOEV010000009.1"/>
</dbReference>
<dbReference type="PROSITE" id="PS52050">
    <property type="entry name" value="WYL"/>
    <property type="match status" value="1"/>
</dbReference>
<feature type="domain" description="WCX" evidence="2">
    <location>
        <begin position="258"/>
        <end position="335"/>
    </location>
</feature>
<keyword evidence="4" id="KW-1185">Reference proteome</keyword>
<dbReference type="InterPro" id="IPR057727">
    <property type="entry name" value="WCX_dom"/>
</dbReference>
<evidence type="ECO:0000313" key="3">
    <source>
        <dbReference type="EMBL" id="MEM6249696.1"/>
    </source>
</evidence>
<evidence type="ECO:0000259" key="1">
    <source>
        <dbReference type="Pfam" id="PF13280"/>
    </source>
</evidence>
<dbReference type="SUPFAM" id="SSF46785">
    <property type="entry name" value="Winged helix' DNA-binding domain"/>
    <property type="match status" value="1"/>
</dbReference>
<sequence length="341" mass="39320">MSANKNANTLLRQQTLLKCIPTDKGIRSTELLELIANEGFNVSHRTLQRDLDVLSQYFPIYSETEEKPYLWRSTELGGLRTHIDTISLTDALSLMLVEKSLKQLLPPAMQRHLQNNFDHSRQLLNTLKDDYNAQWLDKVASVMPDMGFKPPVINETLLKEIQEALLRDQTIRTHYQAKQKVAAIEYHLMPLALVQRGDVLYLIAQDITKGYENAAVKRFAMHRFQTVKRTYEQGIRPADFNLQQYIQDGAMHFSNGETLKLKAKVTAELAFYLTESPMSDDMVLMPLDEHFYELTATVHNSWQLNWWLKGQGANIVVLEPQSLRTQLSDNLRKALEAYELQ</sequence>
<organism evidence="3 4">
    <name type="scientific">Shewanella vaxholmensis</name>
    <dbReference type="NCBI Taxonomy" id="3063535"/>
    <lineage>
        <taxon>Bacteria</taxon>
        <taxon>Pseudomonadati</taxon>
        <taxon>Pseudomonadota</taxon>
        <taxon>Gammaproteobacteria</taxon>
        <taxon>Alteromonadales</taxon>
        <taxon>Shewanellaceae</taxon>
        <taxon>Shewanella</taxon>
    </lineage>
</organism>
<dbReference type="Pfam" id="PF13280">
    <property type="entry name" value="WYL"/>
    <property type="match status" value="1"/>
</dbReference>
<feature type="domain" description="WYL" evidence="1">
    <location>
        <begin position="157"/>
        <end position="228"/>
    </location>
</feature>
<dbReference type="PANTHER" id="PTHR34580:SF1">
    <property type="entry name" value="PROTEIN PAFC"/>
    <property type="match status" value="1"/>
</dbReference>
<evidence type="ECO:0000259" key="2">
    <source>
        <dbReference type="Pfam" id="PF25583"/>
    </source>
</evidence>
<dbReference type="InterPro" id="IPR036390">
    <property type="entry name" value="WH_DNA-bd_sf"/>
</dbReference>
<dbReference type="InterPro" id="IPR026881">
    <property type="entry name" value="WYL_dom"/>
</dbReference>
<protein>
    <submittedName>
        <fullName evidence="3">WYL domain-containing protein</fullName>
    </submittedName>
</protein>
<reference evidence="3 4" key="1">
    <citation type="submission" date="2024-04" db="EMBL/GenBank/DDBJ databases">
        <title>Novel Shewanella species isolated from Baltic Sea sediments.</title>
        <authorList>
            <person name="Martin-Rodriguez A.J."/>
            <person name="Fernandez-Juarez V."/>
            <person name="Valeriano V.D."/>
            <person name="Mihindukulasooriya I."/>
            <person name="Ceresnova L."/>
            <person name="Joffre E."/>
            <person name="Jensie-Markopoulos S."/>
            <person name="Moore E.R.B."/>
            <person name="Sjoling A."/>
        </authorList>
    </citation>
    <scope>NUCLEOTIDE SEQUENCE [LARGE SCALE GENOMIC DNA]</scope>
    <source>
        <strain evidence="3 4">VAX-SP0-0CM-1</strain>
    </source>
</reference>
<accession>A0ABU9UTZ7</accession>
<proteinExistence type="predicted"/>